<evidence type="ECO:0000313" key="7">
    <source>
        <dbReference type="EMBL" id="GER01548.1"/>
    </source>
</evidence>
<dbReference type="InterPro" id="IPR006694">
    <property type="entry name" value="Fatty_acid_hydroxylase"/>
</dbReference>
<dbReference type="AlphaFoldDB" id="A0A5A7N0B7"/>
<keyword evidence="4 5" id="KW-0472">Membrane</keyword>
<dbReference type="Pfam" id="PF04116">
    <property type="entry name" value="FA_hydroxylase"/>
    <property type="match status" value="1"/>
</dbReference>
<protein>
    <submittedName>
        <fullName evidence="7">Sterol desaturase</fullName>
    </submittedName>
</protein>
<proteinExistence type="predicted"/>
<evidence type="ECO:0000259" key="6">
    <source>
        <dbReference type="Pfam" id="PF04116"/>
    </source>
</evidence>
<keyword evidence="2 5" id="KW-0812">Transmembrane</keyword>
<comment type="subcellular location">
    <subcellularLocation>
        <location evidence="1">Membrane</location>
    </subcellularLocation>
</comment>
<sequence>MQDFLLNHEMAVRATAFVSVFLIVALAEIIAPRRKGANRLKRWPLNLGMVVLGSLAIRMIVPLIAVEAALRAADADIGLFNLVDLPRWVELVAAILLLDLTIYAQHVAFHRIPLLWRIHRMHHSDLMLDATSGIRFHPFEFVLSMLIKVGVVTALGADVVAVIVFEILLNATAMFNHGNLHLPERLDRMVRRILVTPDFHLVHHSTLRRDHDTNYGFNLPWWDYAFGTYKARPDKGLKDMQIGLPQWRSQDQLGLKTLLWTPFLSNSPNNKKGTPPAHERQHP</sequence>
<organism evidence="7 8">
    <name type="scientific">Iodidimonas gelatinilytica</name>
    <dbReference type="NCBI Taxonomy" id="1236966"/>
    <lineage>
        <taxon>Bacteria</taxon>
        <taxon>Pseudomonadati</taxon>
        <taxon>Pseudomonadota</taxon>
        <taxon>Alphaproteobacteria</taxon>
        <taxon>Iodidimonadales</taxon>
        <taxon>Iodidimonadaceae</taxon>
        <taxon>Iodidimonas</taxon>
    </lineage>
</organism>
<comment type="caution">
    <text evidence="7">The sequence shown here is derived from an EMBL/GenBank/DDBJ whole genome shotgun (WGS) entry which is preliminary data.</text>
</comment>
<dbReference type="Proteomes" id="UP000325187">
    <property type="component" value="Unassembled WGS sequence"/>
</dbReference>
<dbReference type="GO" id="GO:0016020">
    <property type="term" value="C:membrane"/>
    <property type="evidence" value="ECO:0007669"/>
    <property type="project" value="UniProtKB-SubCell"/>
</dbReference>
<gene>
    <name evidence="7" type="ORF">JCM17845_21710</name>
</gene>
<feature type="transmembrane region" description="Helical" evidence="5">
    <location>
        <begin position="43"/>
        <end position="65"/>
    </location>
</feature>
<keyword evidence="3 5" id="KW-1133">Transmembrane helix</keyword>
<evidence type="ECO:0000256" key="3">
    <source>
        <dbReference type="ARBA" id="ARBA00022989"/>
    </source>
</evidence>
<dbReference type="InterPro" id="IPR050307">
    <property type="entry name" value="Sterol_Desaturase_Related"/>
</dbReference>
<feature type="domain" description="Fatty acid hydroxylase" evidence="6">
    <location>
        <begin position="92"/>
        <end position="228"/>
    </location>
</feature>
<dbReference type="GO" id="GO:0016491">
    <property type="term" value="F:oxidoreductase activity"/>
    <property type="evidence" value="ECO:0007669"/>
    <property type="project" value="InterPro"/>
</dbReference>
<name>A0A5A7N0B7_9PROT</name>
<evidence type="ECO:0000313" key="8">
    <source>
        <dbReference type="Proteomes" id="UP000325187"/>
    </source>
</evidence>
<evidence type="ECO:0000256" key="4">
    <source>
        <dbReference type="ARBA" id="ARBA00023136"/>
    </source>
</evidence>
<dbReference type="GO" id="GO:0008610">
    <property type="term" value="P:lipid biosynthetic process"/>
    <property type="evidence" value="ECO:0007669"/>
    <property type="project" value="InterPro"/>
</dbReference>
<keyword evidence="8" id="KW-1185">Reference proteome</keyword>
<evidence type="ECO:0000256" key="2">
    <source>
        <dbReference type="ARBA" id="ARBA00022692"/>
    </source>
</evidence>
<accession>A0A5A7N0B7</accession>
<dbReference type="PANTHER" id="PTHR11863">
    <property type="entry name" value="STEROL DESATURASE"/>
    <property type="match status" value="1"/>
</dbReference>
<feature type="transmembrane region" description="Helical" evidence="5">
    <location>
        <begin position="12"/>
        <end position="31"/>
    </location>
</feature>
<evidence type="ECO:0000256" key="1">
    <source>
        <dbReference type="ARBA" id="ARBA00004370"/>
    </source>
</evidence>
<evidence type="ECO:0000256" key="5">
    <source>
        <dbReference type="SAM" id="Phobius"/>
    </source>
</evidence>
<dbReference type="EMBL" id="BKCM01000011">
    <property type="protein sequence ID" value="GER01548.1"/>
    <property type="molecule type" value="Genomic_DNA"/>
</dbReference>
<dbReference type="GO" id="GO:0005506">
    <property type="term" value="F:iron ion binding"/>
    <property type="evidence" value="ECO:0007669"/>
    <property type="project" value="InterPro"/>
</dbReference>
<feature type="transmembrane region" description="Helical" evidence="5">
    <location>
        <begin position="85"/>
        <end position="105"/>
    </location>
</feature>
<reference evidence="7 8" key="1">
    <citation type="submission" date="2019-09" db="EMBL/GenBank/DDBJ databases">
        <title>NBRP : Genome information of microbial organism related human and environment.</title>
        <authorList>
            <person name="Hattori M."/>
            <person name="Oshima K."/>
            <person name="Inaba H."/>
            <person name="Suda W."/>
            <person name="Sakamoto M."/>
            <person name="Iino T."/>
            <person name="Kitahara M."/>
            <person name="Oshida Y."/>
            <person name="Iida T."/>
            <person name="Kudo T."/>
            <person name="Itoh T."/>
            <person name="Ohkuma M."/>
        </authorList>
    </citation>
    <scope>NUCLEOTIDE SEQUENCE [LARGE SCALE GENOMIC DNA]</scope>
    <source>
        <strain evidence="7 8">Mie-1</strain>
    </source>
</reference>